<evidence type="ECO:0000313" key="3">
    <source>
        <dbReference type="Proteomes" id="UP000187367"/>
    </source>
</evidence>
<dbReference type="SUPFAM" id="SSF47413">
    <property type="entry name" value="lambda repressor-like DNA-binding domains"/>
    <property type="match status" value="1"/>
</dbReference>
<dbReference type="Gene3D" id="1.10.260.40">
    <property type="entry name" value="lambda repressor-like DNA-binding domains"/>
    <property type="match status" value="1"/>
</dbReference>
<gene>
    <name evidence="2" type="ORF">BW143_08740</name>
</gene>
<dbReference type="Pfam" id="PF13560">
    <property type="entry name" value="HTH_31"/>
    <property type="match status" value="1"/>
</dbReference>
<dbReference type="OrthoDB" id="9812960at2"/>
<proteinExistence type="predicted"/>
<comment type="caution">
    <text evidence="2">The sequence shown here is derived from an EMBL/GenBank/DDBJ whole genome shotgun (WGS) entry which is preliminary data.</text>
</comment>
<accession>A0A1R1QPW6</accession>
<dbReference type="Proteomes" id="UP000187367">
    <property type="component" value="Unassembled WGS sequence"/>
</dbReference>
<dbReference type="RefSeq" id="WP_076762534.1">
    <property type="nucleotide sequence ID" value="NZ_JARMMI010000007.1"/>
</dbReference>
<dbReference type="EMBL" id="MTJL01000014">
    <property type="protein sequence ID" value="OMI06692.1"/>
    <property type="molecule type" value="Genomic_DNA"/>
</dbReference>
<dbReference type="SMART" id="SM00530">
    <property type="entry name" value="HTH_XRE"/>
    <property type="match status" value="1"/>
</dbReference>
<organism evidence="2 3">
    <name type="scientific">Bacillus swezeyi</name>
    <dbReference type="NCBI Taxonomy" id="1925020"/>
    <lineage>
        <taxon>Bacteria</taxon>
        <taxon>Bacillati</taxon>
        <taxon>Bacillota</taxon>
        <taxon>Bacilli</taxon>
        <taxon>Bacillales</taxon>
        <taxon>Bacillaceae</taxon>
        <taxon>Bacillus</taxon>
    </lineage>
</organism>
<protein>
    <submittedName>
        <fullName evidence="2">Transcriptional regulator</fullName>
    </submittedName>
</protein>
<dbReference type="InterPro" id="IPR001387">
    <property type="entry name" value="Cro/C1-type_HTH"/>
</dbReference>
<accession>A0A1R1RP98</accession>
<evidence type="ECO:0000313" key="2">
    <source>
        <dbReference type="EMBL" id="OMI06692.1"/>
    </source>
</evidence>
<feature type="domain" description="HTH cro/C1-type" evidence="1">
    <location>
        <begin position="8"/>
        <end position="67"/>
    </location>
</feature>
<sequence>MNELGSLLRNLRGKLSLRKAAELTGLSHTYIADVEKGVKHGTKTPVKPSPETLKRFAKAYDYPYEELLRAAGYIDKKEESDWDSNLPELTEKDEKDIARDLEKIINNLESENGYSHYDGQTIDDMDPEDKELLIESLKNSMRLAKRMAKQKFTPKKYRK</sequence>
<dbReference type="AlphaFoldDB" id="A0A1R1QPW6"/>
<reference evidence="2 3" key="1">
    <citation type="submission" date="2017-01" db="EMBL/GenBank/DDBJ databases">
        <title>Bacillus phylogenomics.</title>
        <authorList>
            <person name="Dunlap C."/>
        </authorList>
    </citation>
    <scope>NUCLEOTIDE SEQUENCE [LARGE SCALE GENOMIC DNA]</scope>
    <source>
        <strain evidence="2 3">NRRL B-41282</strain>
    </source>
</reference>
<dbReference type="InterPro" id="IPR010982">
    <property type="entry name" value="Lambda_DNA-bd_dom_sf"/>
</dbReference>
<evidence type="ECO:0000259" key="1">
    <source>
        <dbReference type="PROSITE" id="PS50943"/>
    </source>
</evidence>
<dbReference type="CDD" id="cd00093">
    <property type="entry name" value="HTH_XRE"/>
    <property type="match status" value="1"/>
</dbReference>
<dbReference type="PROSITE" id="PS50943">
    <property type="entry name" value="HTH_CROC1"/>
    <property type="match status" value="1"/>
</dbReference>
<keyword evidence="3" id="KW-1185">Reference proteome</keyword>
<dbReference type="GO" id="GO:0003677">
    <property type="term" value="F:DNA binding"/>
    <property type="evidence" value="ECO:0007669"/>
    <property type="project" value="InterPro"/>
</dbReference>
<name>A0A1R1QPW6_9BACI</name>